<dbReference type="AlphaFoldDB" id="A0AAV8X2N9"/>
<keyword evidence="3 10" id="KW-0812">Transmembrane</keyword>
<keyword evidence="13" id="KW-1185">Reference proteome</keyword>
<comment type="subcellular location">
    <subcellularLocation>
        <location evidence="1">Endoplasmic reticulum membrane</location>
        <topology evidence="1">Single-pass type IV membrane protein</topology>
    </subcellularLocation>
</comment>
<dbReference type="GO" id="GO:0005484">
    <property type="term" value="F:SNAP receptor activity"/>
    <property type="evidence" value="ECO:0007669"/>
    <property type="project" value="InterPro"/>
</dbReference>
<keyword evidence="6 10" id="KW-1133">Transmembrane helix</keyword>
<comment type="similarity">
    <text evidence="9">Belongs to the SEC20 family.</text>
</comment>
<dbReference type="GO" id="GO:0005789">
    <property type="term" value="C:endoplasmic reticulum membrane"/>
    <property type="evidence" value="ECO:0007669"/>
    <property type="project" value="UniProtKB-SubCell"/>
</dbReference>
<dbReference type="GO" id="GO:0006890">
    <property type="term" value="P:retrograde vesicle-mediated transport, Golgi to endoplasmic reticulum"/>
    <property type="evidence" value="ECO:0007669"/>
    <property type="project" value="InterPro"/>
</dbReference>
<evidence type="ECO:0000259" key="11">
    <source>
        <dbReference type="Pfam" id="PF03908"/>
    </source>
</evidence>
<keyword evidence="7" id="KW-0175">Coiled coil</keyword>
<evidence type="ECO:0000256" key="9">
    <source>
        <dbReference type="ARBA" id="ARBA00037934"/>
    </source>
</evidence>
<evidence type="ECO:0000256" key="5">
    <source>
        <dbReference type="ARBA" id="ARBA00022892"/>
    </source>
</evidence>
<organism evidence="12 13">
    <name type="scientific">Rhamnusium bicolor</name>
    <dbReference type="NCBI Taxonomy" id="1586634"/>
    <lineage>
        <taxon>Eukaryota</taxon>
        <taxon>Metazoa</taxon>
        <taxon>Ecdysozoa</taxon>
        <taxon>Arthropoda</taxon>
        <taxon>Hexapoda</taxon>
        <taxon>Insecta</taxon>
        <taxon>Pterygota</taxon>
        <taxon>Neoptera</taxon>
        <taxon>Endopterygota</taxon>
        <taxon>Coleoptera</taxon>
        <taxon>Polyphaga</taxon>
        <taxon>Cucujiformia</taxon>
        <taxon>Chrysomeloidea</taxon>
        <taxon>Cerambycidae</taxon>
        <taxon>Lepturinae</taxon>
        <taxon>Rhagiini</taxon>
        <taxon>Rhamnusium</taxon>
    </lineage>
</organism>
<evidence type="ECO:0000256" key="7">
    <source>
        <dbReference type="ARBA" id="ARBA00023054"/>
    </source>
</evidence>
<evidence type="ECO:0000313" key="13">
    <source>
        <dbReference type="Proteomes" id="UP001162156"/>
    </source>
</evidence>
<comment type="caution">
    <text evidence="12">The sequence shown here is derived from an EMBL/GenBank/DDBJ whole genome shotgun (WGS) entry which is preliminary data.</text>
</comment>
<keyword evidence="2" id="KW-0813">Transport</keyword>
<evidence type="ECO:0000256" key="2">
    <source>
        <dbReference type="ARBA" id="ARBA00022448"/>
    </source>
</evidence>
<gene>
    <name evidence="12" type="ORF">NQ314_014495</name>
</gene>
<keyword evidence="5" id="KW-0931">ER-Golgi transport</keyword>
<evidence type="ECO:0000256" key="4">
    <source>
        <dbReference type="ARBA" id="ARBA00022824"/>
    </source>
</evidence>
<dbReference type="PANTHER" id="PTHR12825:SF0">
    <property type="entry name" value="VESICLE TRANSPORT PROTEIN SEC20"/>
    <property type="match status" value="1"/>
</dbReference>
<keyword evidence="8 10" id="KW-0472">Membrane</keyword>
<dbReference type="InterPro" id="IPR005606">
    <property type="entry name" value="Sec20"/>
</dbReference>
<feature type="domain" description="Sec20 C-terminal" evidence="11">
    <location>
        <begin position="134"/>
        <end position="223"/>
    </location>
</feature>
<dbReference type="Proteomes" id="UP001162156">
    <property type="component" value="Unassembled WGS sequence"/>
</dbReference>
<accession>A0AAV8X2N9</accession>
<keyword evidence="4" id="KW-0256">Endoplasmic reticulum</keyword>
<dbReference type="Pfam" id="PF03908">
    <property type="entry name" value="Sec20"/>
    <property type="match status" value="1"/>
</dbReference>
<evidence type="ECO:0000256" key="10">
    <source>
        <dbReference type="SAM" id="Phobius"/>
    </source>
</evidence>
<protein>
    <recommendedName>
        <fullName evidence="11">Sec20 C-terminal domain-containing protein</fullName>
    </recommendedName>
</protein>
<proteinExistence type="inferred from homology"/>
<dbReference type="GO" id="GO:0031201">
    <property type="term" value="C:SNARE complex"/>
    <property type="evidence" value="ECO:0007669"/>
    <property type="project" value="TreeGrafter"/>
</dbReference>
<dbReference type="InterPro" id="IPR056173">
    <property type="entry name" value="Sec20_C"/>
</dbReference>
<evidence type="ECO:0000256" key="8">
    <source>
        <dbReference type="ARBA" id="ARBA00023136"/>
    </source>
</evidence>
<feature type="transmembrane region" description="Helical" evidence="10">
    <location>
        <begin position="202"/>
        <end position="219"/>
    </location>
</feature>
<evidence type="ECO:0000256" key="3">
    <source>
        <dbReference type="ARBA" id="ARBA00022692"/>
    </source>
</evidence>
<evidence type="ECO:0000256" key="1">
    <source>
        <dbReference type="ARBA" id="ARBA00004163"/>
    </source>
</evidence>
<dbReference type="EMBL" id="JANEYF010003969">
    <property type="protein sequence ID" value="KAJ8932791.1"/>
    <property type="molecule type" value="Genomic_DNA"/>
</dbReference>
<evidence type="ECO:0000313" key="12">
    <source>
        <dbReference type="EMBL" id="KAJ8932791.1"/>
    </source>
</evidence>
<reference evidence="12" key="1">
    <citation type="journal article" date="2023" name="Insect Mol. Biol.">
        <title>Genome sequencing provides insights into the evolution of gene families encoding plant cell wall-degrading enzymes in longhorned beetles.</title>
        <authorList>
            <person name="Shin N.R."/>
            <person name="Okamura Y."/>
            <person name="Kirsch R."/>
            <person name="Pauchet Y."/>
        </authorList>
    </citation>
    <scope>NUCLEOTIDE SEQUENCE</scope>
    <source>
        <strain evidence="12">RBIC_L_NR</strain>
    </source>
</reference>
<dbReference type="PANTHER" id="PTHR12825">
    <property type="entry name" value="BNIP1-RELATED"/>
    <property type="match status" value="1"/>
</dbReference>
<name>A0AAV8X2N9_9CUCU</name>
<sequence>MDSSQYILNMIRQDITANNLQLKAIIQDINACAGPLAELHALNSAGRSKISALRKYLDKFGDIAKENKNPELLKEVVLLREQLASAMDAFKKANLKSMLTIEKGAKEELLKPTNDEAVLRQRQKRNKESMVKMSSNVTDQLLSISRQLAETTQRSAATLETLVSSSDSVTGTQEELKVTSGAISQSGKLLAKYGRREFTDKILMLFAFAFFVACAVYIVQKRLF</sequence>
<evidence type="ECO:0000256" key="6">
    <source>
        <dbReference type="ARBA" id="ARBA00022989"/>
    </source>
</evidence>